<feature type="region of interest" description="Disordered" evidence="1">
    <location>
        <begin position="1"/>
        <end position="43"/>
    </location>
</feature>
<gene>
    <name evidence="2" type="ordered locus">Isop_3720</name>
</gene>
<protein>
    <submittedName>
        <fullName evidence="2">Uncharacterized protein</fullName>
    </submittedName>
</protein>
<dbReference type="eggNOG" id="ENOG502ZWAM">
    <property type="taxonomic scope" value="Bacteria"/>
</dbReference>
<sequence>MMMQSTPAWKGFTARRGVERHPGRSRGLETERSRRADRHLHPTADQLEPRWLLSSGKLLGPDGSPISEQNLFLFVSRQRNRATIDERRLAFETNDGGVVVVTLYGPGNLRGTGITADGALAIVYDETNASSRIDVQTRGGSGRVRLAEVRDADMAIDRLDGVGGNLLGVVNLRRTELIEGGRINLTGGAMVVALGTVEAGSSVHVRTLPTDPTPGLRRPVGTNEGVRLIGQRNGGVEVAEAGLLPPLGAAPAPASLARPGIPVDTNPGPGLRPRLQNQPPGAFTTLDPLSNEFREPGLWLSLREARGGARPTNGPVLTGADLFDQALIDVQGDLLDFRGGTLSGLTLNASGRLDRSVIDQADNLTIQAQPIQHVTITRRGPNVNLFSTPRLIVDQLERVVDIGGRNGVTIVSPESLPEEPLNRLS</sequence>
<reference key="1">
    <citation type="submission" date="2010-11" db="EMBL/GenBank/DDBJ databases">
        <title>The complete sequence of chromosome of Isophaera pallida ATCC 43644.</title>
        <authorList>
            <consortium name="US DOE Joint Genome Institute (JGI-PGF)"/>
            <person name="Lucas S."/>
            <person name="Copeland A."/>
            <person name="Lapidus A."/>
            <person name="Bruce D."/>
            <person name="Goodwin L."/>
            <person name="Pitluck S."/>
            <person name="Kyrpides N."/>
            <person name="Mavromatis K."/>
            <person name="Pagani I."/>
            <person name="Ivanova N."/>
            <person name="Saunders E."/>
            <person name="Brettin T."/>
            <person name="Detter J.C."/>
            <person name="Han C."/>
            <person name="Tapia R."/>
            <person name="Land M."/>
            <person name="Hauser L."/>
            <person name="Markowitz V."/>
            <person name="Cheng J.-F."/>
            <person name="Hugenholtz P."/>
            <person name="Woyke T."/>
            <person name="Wu D."/>
            <person name="Eisen J.A."/>
        </authorList>
    </citation>
    <scope>NUCLEOTIDE SEQUENCE</scope>
    <source>
        <strain>ATCC 43644</strain>
    </source>
</reference>
<organism evidence="2 3">
    <name type="scientific">Isosphaera pallida (strain ATCC 43644 / DSM 9630 / IS1B)</name>
    <dbReference type="NCBI Taxonomy" id="575540"/>
    <lineage>
        <taxon>Bacteria</taxon>
        <taxon>Pseudomonadati</taxon>
        <taxon>Planctomycetota</taxon>
        <taxon>Planctomycetia</taxon>
        <taxon>Isosphaerales</taxon>
        <taxon>Isosphaeraceae</taxon>
        <taxon>Isosphaera</taxon>
    </lineage>
</organism>
<evidence type="ECO:0000256" key="1">
    <source>
        <dbReference type="SAM" id="MobiDB-lite"/>
    </source>
</evidence>
<dbReference type="KEGG" id="ipa:Isop_3720"/>
<name>E8R000_ISOPI</name>
<feature type="compositionally biased region" description="Basic and acidic residues" evidence="1">
    <location>
        <begin position="16"/>
        <end position="42"/>
    </location>
</feature>
<reference evidence="2 3" key="2">
    <citation type="journal article" date="2011" name="Stand. Genomic Sci.">
        <title>Complete genome sequence of Isosphaera pallida type strain (IS1B).</title>
        <authorList>
            <consortium name="US DOE Joint Genome Institute (JGI-PGF)"/>
            <person name="Goker M."/>
            <person name="Cleland D."/>
            <person name="Saunders E."/>
            <person name="Lapidus A."/>
            <person name="Nolan M."/>
            <person name="Lucas S."/>
            <person name="Hammon N."/>
            <person name="Deshpande S."/>
            <person name="Cheng J.F."/>
            <person name="Tapia R."/>
            <person name="Han C."/>
            <person name="Goodwin L."/>
            <person name="Pitluck S."/>
            <person name="Liolios K."/>
            <person name="Pagani I."/>
            <person name="Ivanova N."/>
            <person name="Mavromatis K."/>
            <person name="Pati A."/>
            <person name="Chen A."/>
            <person name="Palaniappan K."/>
            <person name="Land M."/>
            <person name="Hauser L."/>
            <person name="Chang Y.J."/>
            <person name="Jeffries C.D."/>
            <person name="Detter J.C."/>
            <person name="Beck B."/>
            <person name="Woyke T."/>
            <person name="Bristow J."/>
            <person name="Eisen J.A."/>
            <person name="Markowitz V."/>
            <person name="Hugenholtz P."/>
            <person name="Kyrpides N.C."/>
            <person name="Klenk H.P."/>
        </authorList>
    </citation>
    <scope>NUCLEOTIDE SEQUENCE [LARGE SCALE GENOMIC DNA]</scope>
    <source>
        <strain evidence="3">ATCC 43644 / DSM 9630 / IS1B</strain>
    </source>
</reference>
<accession>E8R000</accession>
<dbReference type="EMBL" id="CP002353">
    <property type="protein sequence ID" value="ADV64276.1"/>
    <property type="molecule type" value="Genomic_DNA"/>
</dbReference>
<dbReference type="HOGENOM" id="CLU_645256_0_0_0"/>
<evidence type="ECO:0000313" key="2">
    <source>
        <dbReference type="EMBL" id="ADV64276.1"/>
    </source>
</evidence>
<proteinExistence type="predicted"/>
<keyword evidence="3" id="KW-1185">Reference proteome</keyword>
<dbReference type="InParanoid" id="E8R000"/>
<dbReference type="RefSeq" id="WP_013566564.1">
    <property type="nucleotide sequence ID" value="NC_014962.1"/>
</dbReference>
<dbReference type="Proteomes" id="UP000008631">
    <property type="component" value="Chromosome"/>
</dbReference>
<evidence type="ECO:0000313" key="3">
    <source>
        <dbReference type="Proteomes" id="UP000008631"/>
    </source>
</evidence>
<dbReference type="AlphaFoldDB" id="E8R000"/>